<evidence type="ECO:0000256" key="2">
    <source>
        <dbReference type="ARBA" id="ARBA00022448"/>
    </source>
</evidence>
<keyword evidence="4 9" id="KW-0812">Transmembrane</keyword>
<feature type="transmembrane region" description="Helical" evidence="9">
    <location>
        <begin position="28"/>
        <end position="52"/>
    </location>
</feature>
<dbReference type="PROSITE" id="PS01067">
    <property type="entry name" value="SECE_SEC61G"/>
    <property type="match status" value="1"/>
</dbReference>
<dbReference type="Pfam" id="PF00584">
    <property type="entry name" value="SecE"/>
    <property type="match status" value="1"/>
</dbReference>
<keyword evidence="11" id="KW-1185">Reference proteome</keyword>
<comment type="subcellular location">
    <subcellularLocation>
        <location evidence="9">Cell membrane</location>
        <topology evidence="9">Single-pass membrane protein</topology>
    </subcellularLocation>
    <subcellularLocation>
        <location evidence="1">Membrane</location>
    </subcellularLocation>
</comment>
<evidence type="ECO:0000256" key="7">
    <source>
        <dbReference type="ARBA" id="ARBA00023010"/>
    </source>
</evidence>
<evidence type="ECO:0000256" key="8">
    <source>
        <dbReference type="ARBA" id="ARBA00023136"/>
    </source>
</evidence>
<evidence type="ECO:0000256" key="6">
    <source>
        <dbReference type="ARBA" id="ARBA00022989"/>
    </source>
</evidence>
<evidence type="ECO:0000256" key="4">
    <source>
        <dbReference type="ARBA" id="ARBA00022692"/>
    </source>
</evidence>
<sequence length="56" mass="6430">MIKFLKAVVTEIKKVSWPTMPELLRKTAIVIFSVAIIMAFIYFVDLGISTVLRQMK</sequence>
<dbReference type="PANTHER" id="PTHR33910">
    <property type="entry name" value="PROTEIN TRANSLOCASE SUBUNIT SECE"/>
    <property type="match status" value="1"/>
</dbReference>
<dbReference type="Proteomes" id="UP000070467">
    <property type="component" value="Unassembled WGS sequence"/>
</dbReference>
<keyword evidence="3 9" id="KW-1003">Cell membrane</keyword>
<keyword evidence="2 9" id="KW-0813">Transport</keyword>
<dbReference type="RefSeq" id="WP_066128744.1">
    <property type="nucleotide sequence ID" value="NZ_KQ959858.1"/>
</dbReference>
<name>A0ABR5TN34_9BACL</name>
<organism evidence="10 11">
    <name type="scientific">Gemelliphila asaccharolytica</name>
    <dbReference type="NCBI Taxonomy" id="502393"/>
    <lineage>
        <taxon>Bacteria</taxon>
        <taxon>Bacillati</taxon>
        <taxon>Bacillota</taxon>
        <taxon>Bacilli</taxon>
        <taxon>Bacillales</taxon>
        <taxon>Gemellaceae</taxon>
        <taxon>Gemelliphila</taxon>
    </lineage>
</organism>
<keyword evidence="7 9" id="KW-0811">Translocation</keyword>
<dbReference type="InterPro" id="IPR038379">
    <property type="entry name" value="SecE_sf"/>
</dbReference>
<evidence type="ECO:0000256" key="3">
    <source>
        <dbReference type="ARBA" id="ARBA00022475"/>
    </source>
</evidence>
<keyword evidence="8 9" id="KW-0472">Membrane</keyword>
<dbReference type="PANTHER" id="PTHR33910:SF1">
    <property type="entry name" value="PROTEIN TRANSLOCASE SUBUNIT SECE"/>
    <property type="match status" value="1"/>
</dbReference>
<evidence type="ECO:0000313" key="10">
    <source>
        <dbReference type="EMBL" id="KXB58794.1"/>
    </source>
</evidence>
<dbReference type="EMBL" id="LSDB01000005">
    <property type="protein sequence ID" value="KXB58794.1"/>
    <property type="molecule type" value="Genomic_DNA"/>
</dbReference>
<accession>A0ABR5TN34</accession>
<evidence type="ECO:0000256" key="5">
    <source>
        <dbReference type="ARBA" id="ARBA00022927"/>
    </source>
</evidence>
<reference evidence="10 11" key="1">
    <citation type="submission" date="2016-01" db="EMBL/GenBank/DDBJ databases">
        <authorList>
            <person name="Mitreva M."/>
            <person name="Pepin K.H."/>
            <person name="Mihindukulasuriya K.A."/>
            <person name="Fulton R."/>
            <person name="Fronick C."/>
            <person name="O'Laughlin M."/>
            <person name="Miner T."/>
            <person name="Herter B."/>
            <person name="Rosa B.A."/>
            <person name="Cordes M."/>
            <person name="Tomlinson C."/>
            <person name="Wollam A."/>
            <person name="Palsikar V.B."/>
            <person name="Mardis E.R."/>
            <person name="Wilson R.K."/>
        </authorList>
    </citation>
    <scope>NUCLEOTIDE SEQUENCE [LARGE SCALE GENOMIC DNA]</scope>
    <source>
        <strain evidence="10 11">KA00071</strain>
    </source>
</reference>
<dbReference type="Gene3D" id="1.20.5.1030">
    <property type="entry name" value="Preprotein translocase secy subunit"/>
    <property type="match status" value="1"/>
</dbReference>
<evidence type="ECO:0000313" key="11">
    <source>
        <dbReference type="Proteomes" id="UP000070467"/>
    </source>
</evidence>
<comment type="similarity">
    <text evidence="9">Belongs to the SecE/SEC61-gamma family.</text>
</comment>
<comment type="subunit">
    <text evidence="9">Component of the Sec protein translocase complex. Heterotrimer consisting of SecY, SecE and SecG subunits. The heterotrimers can form oligomers, although 1 heterotrimer is thought to be able to translocate proteins. Interacts with the ribosome. Interacts with SecDF, and other proteins may be involved. Interacts with SecA.</text>
</comment>
<keyword evidence="6 9" id="KW-1133">Transmembrane helix</keyword>
<keyword evidence="5 9" id="KW-0653">Protein transport</keyword>
<proteinExistence type="inferred from homology"/>
<evidence type="ECO:0000256" key="9">
    <source>
        <dbReference type="HAMAP-Rule" id="MF_00422"/>
    </source>
</evidence>
<gene>
    <name evidence="9" type="primary">secE</name>
    <name evidence="10" type="ORF">HMPREF1871_00186</name>
</gene>
<dbReference type="NCBIfam" id="TIGR00964">
    <property type="entry name" value="secE_bact"/>
    <property type="match status" value="1"/>
</dbReference>
<dbReference type="HAMAP" id="MF_00422">
    <property type="entry name" value="SecE"/>
    <property type="match status" value="1"/>
</dbReference>
<dbReference type="InterPro" id="IPR005807">
    <property type="entry name" value="SecE_bac"/>
</dbReference>
<dbReference type="InterPro" id="IPR001901">
    <property type="entry name" value="Translocase_SecE/Sec61-g"/>
</dbReference>
<comment type="caution">
    <text evidence="10">The sequence shown here is derived from an EMBL/GenBank/DDBJ whole genome shotgun (WGS) entry which is preliminary data.</text>
</comment>
<evidence type="ECO:0000256" key="1">
    <source>
        <dbReference type="ARBA" id="ARBA00004370"/>
    </source>
</evidence>
<protein>
    <recommendedName>
        <fullName evidence="9">Protein translocase subunit SecE</fullName>
    </recommendedName>
</protein>
<comment type="function">
    <text evidence="9">Essential subunit of the Sec protein translocation channel SecYEG. Clamps together the 2 halves of SecY. May contact the channel plug during translocation.</text>
</comment>